<organism evidence="2 3">
    <name type="scientific">Araneus ventricosus</name>
    <name type="common">Orbweaver spider</name>
    <name type="synonym">Epeira ventricosa</name>
    <dbReference type="NCBI Taxonomy" id="182803"/>
    <lineage>
        <taxon>Eukaryota</taxon>
        <taxon>Metazoa</taxon>
        <taxon>Ecdysozoa</taxon>
        <taxon>Arthropoda</taxon>
        <taxon>Chelicerata</taxon>
        <taxon>Arachnida</taxon>
        <taxon>Araneae</taxon>
        <taxon>Araneomorphae</taxon>
        <taxon>Entelegynae</taxon>
        <taxon>Araneoidea</taxon>
        <taxon>Araneidae</taxon>
        <taxon>Araneus</taxon>
    </lineage>
</organism>
<comment type="caution">
    <text evidence="2">The sequence shown here is derived from an EMBL/GenBank/DDBJ whole genome shotgun (WGS) entry which is preliminary data.</text>
</comment>
<feature type="compositionally biased region" description="Basic residues" evidence="1">
    <location>
        <begin position="71"/>
        <end position="88"/>
    </location>
</feature>
<keyword evidence="3" id="KW-1185">Reference proteome</keyword>
<protein>
    <submittedName>
        <fullName evidence="2">Uncharacterized protein</fullName>
    </submittedName>
</protein>
<dbReference type="AlphaFoldDB" id="A0A4Y2MG73"/>
<accession>A0A4Y2MG73</accession>
<evidence type="ECO:0000313" key="2">
    <source>
        <dbReference type="EMBL" id="GBN25400.1"/>
    </source>
</evidence>
<dbReference type="EMBL" id="BGPR01007238">
    <property type="protein sequence ID" value="GBN25400.1"/>
    <property type="molecule type" value="Genomic_DNA"/>
</dbReference>
<reference evidence="2 3" key="1">
    <citation type="journal article" date="2019" name="Sci. Rep.">
        <title>Orb-weaving spider Araneus ventricosus genome elucidates the spidroin gene catalogue.</title>
        <authorList>
            <person name="Kono N."/>
            <person name="Nakamura H."/>
            <person name="Ohtoshi R."/>
            <person name="Moran D.A.P."/>
            <person name="Shinohara A."/>
            <person name="Yoshida Y."/>
            <person name="Fujiwara M."/>
            <person name="Mori M."/>
            <person name="Tomita M."/>
            <person name="Arakawa K."/>
        </authorList>
    </citation>
    <scope>NUCLEOTIDE SEQUENCE [LARGE SCALE GENOMIC DNA]</scope>
</reference>
<feature type="region of interest" description="Disordered" evidence="1">
    <location>
        <begin position="70"/>
        <end position="97"/>
    </location>
</feature>
<evidence type="ECO:0000256" key="1">
    <source>
        <dbReference type="SAM" id="MobiDB-lite"/>
    </source>
</evidence>
<sequence length="97" mass="11647">MAPKKEASDHKGLDILIRKWENERKRLEEIKSDPVLAAKLKENERLKYLKKKEIGKIKLISKLSARDQRMQRKQWRVNNNKKKSHASKKIIIEHDHR</sequence>
<evidence type="ECO:0000313" key="3">
    <source>
        <dbReference type="Proteomes" id="UP000499080"/>
    </source>
</evidence>
<dbReference type="Proteomes" id="UP000499080">
    <property type="component" value="Unassembled WGS sequence"/>
</dbReference>
<name>A0A4Y2MG73_ARAVE</name>
<gene>
    <name evidence="2" type="ORF">AVEN_123051_1</name>
</gene>
<proteinExistence type="predicted"/>